<keyword evidence="1" id="KW-0472">Membrane</keyword>
<feature type="transmembrane region" description="Helical" evidence="1">
    <location>
        <begin position="71"/>
        <end position="87"/>
    </location>
</feature>
<protein>
    <submittedName>
        <fullName evidence="2">Uncharacterized protein</fullName>
    </submittedName>
</protein>
<proteinExistence type="predicted"/>
<sequence length="118" mass="12563">MPASVRELEKIVPSGSLSEHMVRLLARTLRLPVVYRLGDHLGTTALESATAPISPTFNAGGSSIYKDLERLVLSSYIATVAEAFVVYTSKATALPVTTLIVVPTLVLGALVLSIKAWV</sequence>
<keyword evidence="1" id="KW-1133">Transmembrane helix</keyword>
<gene>
    <name evidence="2" type="ORF">B0H67DRAFT_686793</name>
</gene>
<organism evidence="2 3">
    <name type="scientific">Lasiosphaeris hirsuta</name>
    <dbReference type="NCBI Taxonomy" id="260670"/>
    <lineage>
        <taxon>Eukaryota</taxon>
        <taxon>Fungi</taxon>
        <taxon>Dikarya</taxon>
        <taxon>Ascomycota</taxon>
        <taxon>Pezizomycotina</taxon>
        <taxon>Sordariomycetes</taxon>
        <taxon>Sordariomycetidae</taxon>
        <taxon>Sordariales</taxon>
        <taxon>Lasiosphaeriaceae</taxon>
        <taxon>Lasiosphaeris</taxon>
    </lineage>
</organism>
<keyword evidence="3" id="KW-1185">Reference proteome</keyword>
<feature type="transmembrane region" description="Helical" evidence="1">
    <location>
        <begin position="93"/>
        <end position="114"/>
    </location>
</feature>
<dbReference type="EMBL" id="JAUKUA010000007">
    <property type="protein sequence ID" value="KAK0704387.1"/>
    <property type="molecule type" value="Genomic_DNA"/>
</dbReference>
<dbReference type="AlphaFoldDB" id="A0AA39ZVA9"/>
<comment type="caution">
    <text evidence="2">The sequence shown here is derived from an EMBL/GenBank/DDBJ whole genome shotgun (WGS) entry which is preliminary data.</text>
</comment>
<dbReference type="Proteomes" id="UP001172102">
    <property type="component" value="Unassembled WGS sequence"/>
</dbReference>
<reference evidence="2" key="1">
    <citation type="submission" date="2023-06" db="EMBL/GenBank/DDBJ databases">
        <title>Genome-scale phylogeny and comparative genomics of the fungal order Sordariales.</title>
        <authorList>
            <consortium name="Lawrence Berkeley National Laboratory"/>
            <person name="Hensen N."/>
            <person name="Bonometti L."/>
            <person name="Westerberg I."/>
            <person name="Brannstrom I.O."/>
            <person name="Guillou S."/>
            <person name="Cros-Aarteil S."/>
            <person name="Calhoun S."/>
            <person name="Haridas S."/>
            <person name="Kuo A."/>
            <person name="Mondo S."/>
            <person name="Pangilinan J."/>
            <person name="Riley R."/>
            <person name="Labutti K."/>
            <person name="Andreopoulos B."/>
            <person name="Lipzen A."/>
            <person name="Chen C."/>
            <person name="Yanf M."/>
            <person name="Daum C."/>
            <person name="Ng V."/>
            <person name="Clum A."/>
            <person name="Steindorff A."/>
            <person name="Ohm R."/>
            <person name="Martin F."/>
            <person name="Silar P."/>
            <person name="Natvig D."/>
            <person name="Lalanne C."/>
            <person name="Gautier V."/>
            <person name="Ament-Velasquez S.L."/>
            <person name="Kruys A."/>
            <person name="Hutchinson M.I."/>
            <person name="Powell A.J."/>
            <person name="Barry K."/>
            <person name="Miller A.N."/>
            <person name="Grigoriev I.V."/>
            <person name="Debuchy R."/>
            <person name="Gladieux P."/>
            <person name="Thoren M.H."/>
            <person name="Johannesson H."/>
        </authorList>
    </citation>
    <scope>NUCLEOTIDE SEQUENCE</scope>
    <source>
        <strain evidence="2">SMH4607-1</strain>
    </source>
</reference>
<name>A0AA39ZVA9_9PEZI</name>
<evidence type="ECO:0000313" key="3">
    <source>
        <dbReference type="Proteomes" id="UP001172102"/>
    </source>
</evidence>
<evidence type="ECO:0000313" key="2">
    <source>
        <dbReference type="EMBL" id="KAK0704387.1"/>
    </source>
</evidence>
<evidence type="ECO:0000256" key="1">
    <source>
        <dbReference type="SAM" id="Phobius"/>
    </source>
</evidence>
<accession>A0AA39ZVA9</accession>
<keyword evidence="1" id="KW-0812">Transmembrane</keyword>